<name>A0AAF1JYS7_9PROT</name>
<reference evidence="2" key="2">
    <citation type="journal article" date="2021" name="Syst. Appl. Microbiol.">
        <title>Roseomonas hellenica sp. nov., isolated from roots of wild-growing Alkanna tinctoria.</title>
        <authorList>
            <person name="Rat A."/>
            <person name="Naranjo H.D."/>
            <person name="Lebbe L."/>
            <person name="Cnockaert M."/>
            <person name="Krigas N."/>
            <person name="Grigoriadou K."/>
            <person name="Maloupa E."/>
            <person name="Willems A."/>
        </authorList>
    </citation>
    <scope>NUCLEOTIDE SEQUENCE</scope>
    <source>
        <strain evidence="2">LMG 28251</strain>
    </source>
</reference>
<organism evidence="2 3">
    <name type="scientific">Plastoroseomonas arctica</name>
    <dbReference type="NCBI Taxonomy" id="1509237"/>
    <lineage>
        <taxon>Bacteria</taxon>
        <taxon>Pseudomonadati</taxon>
        <taxon>Pseudomonadota</taxon>
        <taxon>Alphaproteobacteria</taxon>
        <taxon>Acetobacterales</taxon>
        <taxon>Acetobacteraceae</taxon>
        <taxon>Plastoroseomonas</taxon>
    </lineage>
</organism>
<dbReference type="Proteomes" id="UP001196068">
    <property type="component" value="Unassembled WGS sequence"/>
</dbReference>
<dbReference type="AlphaFoldDB" id="A0AAF1JYS7"/>
<keyword evidence="1" id="KW-0472">Membrane</keyword>
<keyword evidence="1" id="KW-1133">Transmembrane helix</keyword>
<protein>
    <submittedName>
        <fullName evidence="2">Uncharacterized protein</fullName>
    </submittedName>
</protein>
<dbReference type="EMBL" id="JAAEDH010000008">
    <property type="protein sequence ID" value="MBR0655148.1"/>
    <property type="molecule type" value="Genomic_DNA"/>
</dbReference>
<reference evidence="2" key="1">
    <citation type="submission" date="2020-01" db="EMBL/GenBank/DDBJ databases">
        <authorList>
            <person name="Rat A."/>
        </authorList>
    </citation>
    <scope>NUCLEOTIDE SEQUENCE</scope>
    <source>
        <strain evidence="2">LMG 28251</strain>
    </source>
</reference>
<feature type="transmembrane region" description="Helical" evidence="1">
    <location>
        <begin position="43"/>
        <end position="66"/>
    </location>
</feature>
<sequence length="95" mass="9881">MFLHISKALFFSGLLAWSVHHLTGSDAVAGIAALGLLALRLANMIPFATSALPVLLGGLVLAKVVIGEAPVHEAMRMVQSRIQGVSVALAAPLDR</sequence>
<evidence type="ECO:0000256" key="1">
    <source>
        <dbReference type="SAM" id="Phobius"/>
    </source>
</evidence>
<keyword evidence="3" id="KW-1185">Reference proteome</keyword>
<evidence type="ECO:0000313" key="2">
    <source>
        <dbReference type="EMBL" id="MBR0655148.1"/>
    </source>
</evidence>
<dbReference type="RefSeq" id="WP_211873986.1">
    <property type="nucleotide sequence ID" value="NZ_JAAEDH010000008.1"/>
</dbReference>
<evidence type="ECO:0000313" key="3">
    <source>
        <dbReference type="Proteomes" id="UP001196068"/>
    </source>
</evidence>
<accession>A0AAF1JYS7</accession>
<keyword evidence="1" id="KW-0812">Transmembrane</keyword>
<gene>
    <name evidence="2" type="ORF">GXW79_08645</name>
</gene>
<proteinExistence type="predicted"/>
<comment type="caution">
    <text evidence="2">The sequence shown here is derived from an EMBL/GenBank/DDBJ whole genome shotgun (WGS) entry which is preliminary data.</text>
</comment>